<dbReference type="EMBL" id="LACI01002732">
    <property type="protein sequence ID" value="KJU81351.1"/>
    <property type="molecule type" value="Genomic_DNA"/>
</dbReference>
<dbReference type="Proteomes" id="UP000033423">
    <property type="component" value="Unassembled WGS sequence"/>
</dbReference>
<comment type="caution">
    <text evidence="1">The sequence shown here is derived from an EMBL/GenBank/DDBJ whole genome shotgun (WGS) entry which is preliminary data.</text>
</comment>
<proteinExistence type="predicted"/>
<evidence type="ECO:0000313" key="2">
    <source>
        <dbReference type="Proteomes" id="UP000033423"/>
    </source>
</evidence>
<organism evidence="1 2">
    <name type="scientific">Candidatus Magnetobacterium bavaricum</name>
    <dbReference type="NCBI Taxonomy" id="29290"/>
    <lineage>
        <taxon>Bacteria</taxon>
        <taxon>Pseudomonadati</taxon>
        <taxon>Nitrospirota</taxon>
        <taxon>Thermodesulfovibrionia</taxon>
        <taxon>Thermodesulfovibrionales</taxon>
        <taxon>Candidatus Magnetobacteriaceae</taxon>
        <taxon>Candidatus Magnetobacterium</taxon>
    </lineage>
</organism>
<evidence type="ECO:0000313" key="1">
    <source>
        <dbReference type="EMBL" id="KJU81351.1"/>
    </source>
</evidence>
<protein>
    <submittedName>
        <fullName evidence="1">Uncharacterized protein</fullName>
    </submittedName>
</protein>
<keyword evidence="2" id="KW-1185">Reference proteome</keyword>
<gene>
    <name evidence="1" type="ORF">MBAV_006484</name>
</gene>
<sequence length="60" mass="6659">MSNLLKGNYHVAENSNTSIGSEEKSLTDIFENEALMKLGGSIAFVMKSNTFVWDDDETTK</sequence>
<reference evidence="1 2" key="1">
    <citation type="submission" date="2015-02" db="EMBL/GenBank/DDBJ databases">
        <title>Single-cell genomics of uncultivated deep-branching MTB reveals a conserved set of magnetosome genes.</title>
        <authorList>
            <person name="Kolinko S."/>
            <person name="Richter M."/>
            <person name="Glockner F.O."/>
            <person name="Brachmann A."/>
            <person name="Schuler D."/>
        </authorList>
    </citation>
    <scope>NUCLEOTIDE SEQUENCE [LARGE SCALE GENOMIC DNA]</scope>
    <source>
        <strain evidence="1">TM-1</strain>
    </source>
</reference>
<accession>A0A0F3GHJ4</accession>
<name>A0A0F3GHJ4_9BACT</name>
<dbReference type="AlphaFoldDB" id="A0A0F3GHJ4"/>